<feature type="transmembrane region" description="Helical" evidence="1">
    <location>
        <begin position="499"/>
        <end position="520"/>
    </location>
</feature>
<keyword evidence="1" id="KW-1133">Transmembrane helix</keyword>
<keyword evidence="1" id="KW-0812">Transmembrane</keyword>
<feature type="transmembrane region" description="Helical" evidence="1">
    <location>
        <begin position="113"/>
        <end position="133"/>
    </location>
</feature>
<dbReference type="EMBL" id="JAGDFM010000311">
    <property type="protein sequence ID" value="KAG7380103.1"/>
    <property type="molecule type" value="Genomic_DNA"/>
</dbReference>
<organism evidence="2 3">
    <name type="scientific">Phytophthora pseudosyringae</name>
    <dbReference type="NCBI Taxonomy" id="221518"/>
    <lineage>
        <taxon>Eukaryota</taxon>
        <taxon>Sar</taxon>
        <taxon>Stramenopiles</taxon>
        <taxon>Oomycota</taxon>
        <taxon>Peronosporomycetes</taxon>
        <taxon>Peronosporales</taxon>
        <taxon>Peronosporaceae</taxon>
        <taxon>Phytophthora</taxon>
    </lineage>
</organism>
<feature type="transmembrane region" description="Helical" evidence="1">
    <location>
        <begin position="201"/>
        <end position="220"/>
    </location>
</feature>
<proteinExistence type="predicted"/>
<feature type="transmembrane region" description="Helical" evidence="1">
    <location>
        <begin position="46"/>
        <end position="70"/>
    </location>
</feature>
<keyword evidence="1" id="KW-0472">Membrane</keyword>
<evidence type="ECO:0008006" key="4">
    <source>
        <dbReference type="Google" id="ProtNLM"/>
    </source>
</evidence>
<keyword evidence="3" id="KW-1185">Reference proteome</keyword>
<feature type="transmembrane region" description="Helical" evidence="1">
    <location>
        <begin position="177"/>
        <end position="195"/>
    </location>
</feature>
<feature type="transmembrane region" description="Helical" evidence="1">
    <location>
        <begin position="139"/>
        <end position="165"/>
    </location>
</feature>
<accession>A0A8T1VIY7</accession>
<evidence type="ECO:0000313" key="2">
    <source>
        <dbReference type="EMBL" id="KAG7380103.1"/>
    </source>
</evidence>
<gene>
    <name evidence="2" type="ORF">PHYPSEUDO_007767</name>
</gene>
<protein>
    <recommendedName>
        <fullName evidence="4">Transmembrane protein</fullName>
    </recommendedName>
</protein>
<name>A0A8T1VIY7_9STRA</name>
<dbReference type="OrthoDB" id="90939at2759"/>
<sequence length="583" mass="66052">MRLANRCMGRAMTALRSVQVELQGKYSIERVYQLDQYSWHTGTLHVVATMVLTPLPCLLSVVVMEVIPLADWRLGLPHSLTFWVRGFLVVFLIAFAVLEQGRHFVPRLPMTDAQLWGSSLFTAAGTAVVTYGISSAVGFPLPFTIACGSPQCCFFLVVCIVMFWGKFLMENAVERNRLVKYILVVTVQVAMSYVYPAYNFIFVHLSSSAQMAFAFMLPVLKILIKNWIGFLFRDMDDFKPELVILNAEIFHALFVSWCMQRSTSTYTTVLLMVMDFLEATLSLRDIGHLMKTMNGVLRSVNERLLLSPSHDNPAPSGDSPNLLTLSMLIWEKDGSILESSGIRFSSHIPKRSFNSVHPNSAVIGPITNNSSVESFENPWNAKLGHLMRGKELDIRHATKLDHETSEYSKRKLGGVSGDSPTNSYAQEIVDEMSKSERLQYLQCALQVLHIAEFLVLVELTEVMIPMVYCIYLSIVYRLPNKVYYSQLRGVDDATLQRNLLSVMTYSFLELVSFLMLCYMLQRKVGVSSIRQLTFVLSSQWQVAQSKFVLWIVHSVQAPLDHFGADFSFQFQWLHGNTTSIWGE</sequence>
<evidence type="ECO:0000313" key="3">
    <source>
        <dbReference type="Proteomes" id="UP000694044"/>
    </source>
</evidence>
<dbReference type="Proteomes" id="UP000694044">
    <property type="component" value="Unassembled WGS sequence"/>
</dbReference>
<reference evidence="2" key="1">
    <citation type="submission" date="2021-02" db="EMBL/GenBank/DDBJ databases">
        <authorList>
            <person name="Palmer J.M."/>
        </authorList>
    </citation>
    <scope>NUCLEOTIDE SEQUENCE</scope>
    <source>
        <strain evidence="2">SCRP734</strain>
    </source>
</reference>
<feature type="transmembrane region" description="Helical" evidence="1">
    <location>
        <begin position="82"/>
        <end position="101"/>
    </location>
</feature>
<feature type="transmembrane region" description="Helical" evidence="1">
    <location>
        <begin position="453"/>
        <end position="479"/>
    </location>
</feature>
<comment type="caution">
    <text evidence="2">The sequence shown here is derived from an EMBL/GenBank/DDBJ whole genome shotgun (WGS) entry which is preliminary data.</text>
</comment>
<dbReference type="AlphaFoldDB" id="A0A8T1VIY7"/>
<evidence type="ECO:0000256" key="1">
    <source>
        <dbReference type="SAM" id="Phobius"/>
    </source>
</evidence>